<evidence type="ECO:0000256" key="2">
    <source>
        <dbReference type="ARBA" id="ARBA00010145"/>
    </source>
</evidence>
<gene>
    <name evidence="9" type="ORF">GC102_20230</name>
</gene>
<accession>A0ABX1Z3V6</accession>
<keyword evidence="10" id="KW-1185">Reference proteome</keyword>
<evidence type="ECO:0000256" key="3">
    <source>
        <dbReference type="ARBA" id="ARBA00022448"/>
    </source>
</evidence>
<dbReference type="PANTHER" id="PTHR36838:SF1">
    <property type="entry name" value="SLR1864 PROTEIN"/>
    <property type="match status" value="1"/>
</dbReference>
<dbReference type="RefSeq" id="WP_171691159.1">
    <property type="nucleotide sequence ID" value="NZ_WHOC01000095.1"/>
</dbReference>
<dbReference type="Pfam" id="PF03547">
    <property type="entry name" value="Mem_trans"/>
    <property type="match status" value="1"/>
</dbReference>
<organism evidence="9 10">
    <name type="scientific">Paenibacillus germinis</name>
    <dbReference type="NCBI Taxonomy" id="2654979"/>
    <lineage>
        <taxon>Bacteria</taxon>
        <taxon>Bacillati</taxon>
        <taxon>Bacillota</taxon>
        <taxon>Bacilli</taxon>
        <taxon>Bacillales</taxon>
        <taxon>Paenibacillaceae</taxon>
        <taxon>Paenibacillus</taxon>
    </lineage>
</organism>
<feature type="transmembrane region" description="Helical" evidence="8">
    <location>
        <begin position="123"/>
        <end position="143"/>
    </location>
</feature>
<feature type="transmembrane region" description="Helical" evidence="8">
    <location>
        <begin position="62"/>
        <end position="85"/>
    </location>
</feature>
<name>A0ABX1Z3V6_9BACL</name>
<feature type="transmembrane region" description="Helical" evidence="8">
    <location>
        <begin position="254"/>
        <end position="272"/>
    </location>
</feature>
<evidence type="ECO:0000313" key="9">
    <source>
        <dbReference type="EMBL" id="NOU88080.1"/>
    </source>
</evidence>
<evidence type="ECO:0000256" key="4">
    <source>
        <dbReference type="ARBA" id="ARBA00022475"/>
    </source>
</evidence>
<protein>
    <submittedName>
        <fullName evidence="9">AEC family transporter</fullName>
    </submittedName>
</protein>
<proteinExistence type="inferred from homology"/>
<dbReference type="Proteomes" id="UP000658690">
    <property type="component" value="Unassembled WGS sequence"/>
</dbReference>
<dbReference type="InterPro" id="IPR004776">
    <property type="entry name" value="Mem_transp_PIN-like"/>
</dbReference>
<keyword evidence="6 8" id="KW-1133">Transmembrane helix</keyword>
<evidence type="ECO:0000313" key="10">
    <source>
        <dbReference type="Proteomes" id="UP000658690"/>
    </source>
</evidence>
<keyword evidence="4" id="KW-1003">Cell membrane</keyword>
<dbReference type="Gene3D" id="1.20.1530.20">
    <property type="match status" value="1"/>
</dbReference>
<feature type="transmembrane region" description="Helical" evidence="8">
    <location>
        <begin position="284"/>
        <end position="303"/>
    </location>
</feature>
<feature type="transmembrane region" description="Helical" evidence="8">
    <location>
        <begin position="6"/>
        <end position="27"/>
    </location>
</feature>
<evidence type="ECO:0000256" key="8">
    <source>
        <dbReference type="SAM" id="Phobius"/>
    </source>
</evidence>
<comment type="similarity">
    <text evidence="2">Belongs to the auxin efflux carrier (TC 2.A.69) family.</text>
</comment>
<reference evidence="9 10" key="1">
    <citation type="submission" date="2019-10" db="EMBL/GenBank/DDBJ databases">
        <title>Description of Paenibacillus choica sp. nov.</title>
        <authorList>
            <person name="Carlier A."/>
            <person name="Qi S."/>
        </authorList>
    </citation>
    <scope>NUCLEOTIDE SEQUENCE [LARGE SCALE GENOMIC DNA]</scope>
    <source>
        <strain evidence="9 10">LMG 31460</strain>
    </source>
</reference>
<feature type="transmembrane region" description="Helical" evidence="8">
    <location>
        <begin position="228"/>
        <end position="247"/>
    </location>
</feature>
<dbReference type="EMBL" id="WHOC01000095">
    <property type="protein sequence ID" value="NOU88080.1"/>
    <property type="molecule type" value="Genomic_DNA"/>
</dbReference>
<comment type="caution">
    <text evidence="9">The sequence shown here is derived from an EMBL/GenBank/DDBJ whole genome shotgun (WGS) entry which is preliminary data.</text>
</comment>
<evidence type="ECO:0000256" key="1">
    <source>
        <dbReference type="ARBA" id="ARBA00004651"/>
    </source>
</evidence>
<feature type="transmembrane region" description="Helical" evidence="8">
    <location>
        <begin position="163"/>
        <end position="182"/>
    </location>
</feature>
<dbReference type="PANTHER" id="PTHR36838">
    <property type="entry name" value="AUXIN EFFLUX CARRIER FAMILY PROTEIN"/>
    <property type="match status" value="1"/>
</dbReference>
<comment type="subcellular location">
    <subcellularLocation>
        <location evidence="1">Cell membrane</location>
        <topology evidence="1">Multi-pass membrane protein</topology>
    </subcellularLocation>
</comment>
<evidence type="ECO:0000256" key="6">
    <source>
        <dbReference type="ARBA" id="ARBA00022989"/>
    </source>
</evidence>
<evidence type="ECO:0000256" key="5">
    <source>
        <dbReference type="ARBA" id="ARBA00022692"/>
    </source>
</evidence>
<keyword evidence="7 8" id="KW-0472">Membrane</keyword>
<dbReference type="InterPro" id="IPR038770">
    <property type="entry name" value="Na+/solute_symporter_sf"/>
</dbReference>
<keyword evidence="3" id="KW-0813">Transport</keyword>
<sequence>MSYFIYILVNNIVPISIMIAIGAAMYRAFHIDIKTLSKLNFYVFSPALVFVKLYESEMNLHILMQVLLFFVLFFSLLFAIIEVIIRLKKMQRGMRIAMRNSVIFYNSANYALPLNQTVFGGNAYTLSIQIVIMIMQTLIPNTYGIYTLNAHKSTWKATMKTILSLPVIYAIPIALLLRYFHLPVPGSIHIPLQYISNAFMATALLTLGVQLGGMKWEFHFSNVLVSNILRLAAGPLLGFFVVWLLGIEGITAKALILSCAVPTSLSSVLLAIEYENEPEFSSQAVFTSTLFSMFTIPVVIFCLDFI</sequence>
<feature type="transmembrane region" description="Helical" evidence="8">
    <location>
        <begin position="194"/>
        <end position="216"/>
    </location>
</feature>
<evidence type="ECO:0000256" key="7">
    <source>
        <dbReference type="ARBA" id="ARBA00023136"/>
    </source>
</evidence>
<keyword evidence="5 8" id="KW-0812">Transmembrane</keyword>